<evidence type="ECO:0000256" key="1">
    <source>
        <dbReference type="ARBA" id="ARBA00007374"/>
    </source>
</evidence>
<dbReference type="GO" id="GO:0032958">
    <property type="term" value="P:inositol phosphate biosynthetic process"/>
    <property type="evidence" value="ECO:0007669"/>
    <property type="project" value="InterPro"/>
</dbReference>
<dbReference type="GO" id="GO:0005634">
    <property type="term" value="C:nucleus"/>
    <property type="evidence" value="ECO:0007669"/>
    <property type="project" value="TreeGrafter"/>
</dbReference>
<accession>A0A915EGZ7</accession>
<keyword evidence="5" id="KW-0067">ATP-binding</keyword>
<sequence length="184" mass="21547">MDINEKLPENYEWYRDQIAGHHPSVIRNGVRQIGIIKEKGSDLILKLVQEGDRGKREVDLYERVERCTSENGEEDSGVIQSPFQKKLGFRVLGYRVHSDAYKGTNSRDRLWGRELSEDNIKLAFEEFLVQVRPREALEILNTYIVQLDRIAKWFDSQEQLHFYASSLLFVYEGHLKDKTNSNTK</sequence>
<dbReference type="GO" id="GO:0008440">
    <property type="term" value="F:inositol-1,4,5-trisphosphate 3-kinase activity"/>
    <property type="evidence" value="ECO:0007669"/>
    <property type="project" value="TreeGrafter"/>
</dbReference>
<evidence type="ECO:0000313" key="9">
    <source>
        <dbReference type="Proteomes" id="UP000887574"/>
    </source>
</evidence>
<evidence type="ECO:0000256" key="5">
    <source>
        <dbReference type="ARBA" id="ARBA00022840"/>
    </source>
</evidence>
<name>A0A915EGZ7_9BILA</name>
<evidence type="ECO:0000313" key="10">
    <source>
        <dbReference type="WBParaSite" id="jg5946"/>
    </source>
</evidence>
<comment type="catalytic activity">
    <reaction evidence="7">
        <text>1D-myo-inositol 1,3,4,6-tetrakisphosphate + ATP = 1D-myo-inositol 1,3,4,5,6-pentakisphosphate + ADP + H(+)</text>
        <dbReference type="Rhea" id="RHEA:12717"/>
        <dbReference type="ChEBI" id="CHEBI:15378"/>
        <dbReference type="ChEBI" id="CHEBI:30616"/>
        <dbReference type="ChEBI" id="CHEBI:57660"/>
        <dbReference type="ChEBI" id="CHEBI:57733"/>
        <dbReference type="ChEBI" id="CHEBI:456216"/>
        <dbReference type="EC" id="2.7.1.140"/>
    </reaction>
</comment>
<dbReference type="InterPro" id="IPR005522">
    <property type="entry name" value="IPK"/>
</dbReference>
<keyword evidence="9" id="KW-1185">Reference proteome</keyword>
<keyword evidence="3" id="KW-0547">Nucleotide-binding</keyword>
<dbReference type="PANTHER" id="PTHR12400:SF51">
    <property type="entry name" value="INOSITOL POLYPHOSPHATE MULTIKINASE"/>
    <property type="match status" value="1"/>
</dbReference>
<dbReference type="EC" id="2.7.-.-" evidence="8"/>
<evidence type="ECO:0000256" key="8">
    <source>
        <dbReference type="RuleBase" id="RU363090"/>
    </source>
</evidence>
<dbReference type="Pfam" id="PF03770">
    <property type="entry name" value="IPK"/>
    <property type="match status" value="1"/>
</dbReference>
<comment type="similarity">
    <text evidence="1 8">Belongs to the inositol phosphokinase (IPK) family.</text>
</comment>
<dbReference type="InterPro" id="IPR038286">
    <property type="entry name" value="IPK_sf"/>
</dbReference>
<keyword evidence="2 8" id="KW-0808">Transferase</keyword>
<evidence type="ECO:0000256" key="4">
    <source>
        <dbReference type="ARBA" id="ARBA00022777"/>
    </source>
</evidence>
<protein>
    <recommendedName>
        <fullName evidence="8">Kinase</fullName>
        <ecNumber evidence="8">2.7.-.-</ecNumber>
    </recommendedName>
</protein>
<dbReference type="SUPFAM" id="SSF56104">
    <property type="entry name" value="SAICAR synthase-like"/>
    <property type="match status" value="1"/>
</dbReference>
<organism evidence="9 10">
    <name type="scientific">Ditylenchus dipsaci</name>
    <dbReference type="NCBI Taxonomy" id="166011"/>
    <lineage>
        <taxon>Eukaryota</taxon>
        <taxon>Metazoa</taxon>
        <taxon>Ecdysozoa</taxon>
        <taxon>Nematoda</taxon>
        <taxon>Chromadorea</taxon>
        <taxon>Rhabditida</taxon>
        <taxon>Tylenchina</taxon>
        <taxon>Tylenchomorpha</taxon>
        <taxon>Sphaerularioidea</taxon>
        <taxon>Anguinidae</taxon>
        <taxon>Anguininae</taxon>
        <taxon>Ditylenchus</taxon>
    </lineage>
</organism>
<evidence type="ECO:0000256" key="6">
    <source>
        <dbReference type="ARBA" id="ARBA00036164"/>
    </source>
</evidence>
<dbReference type="WBParaSite" id="jg5946">
    <property type="protein sequence ID" value="jg5946"/>
    <property type="gene ID" value="jg5946"/>
</dbReference>
<dbReference type="GO" id="GO:0051765">
    <property type="term" value="F:inositol tetrakisphosphate kinase activity"/>
    <property type="evidence" value="ECO:0007669"/>
    <property type="project" value="TreeGrafter"/>
</dbReference>
<evidence type="ECO:0000256" key="3">
    <source>
        <dbReference type="ARBA" id="ARBA00022741"/>
    </source>
</evidence>
<dbReference type="Gene3D" id="3.30.470.160">
    <property type="entry name" value="Inositol polyphosphate kinase"/>
    <property type="match status" value="1"/>
</dbReference>
<dbReference type="Proteomes" id="UP000887574">
    <property type="component" value="Unplaced"/>
</dbReference>
<dbReference type="AlphaFoldDB" id="A0A915EGZ7"/>
<reference evidence="10" key="1">
    <citation type="submission" date="2022-11" db="UniProtKB">
        <authorList>
            <consortium name="WormBaseParasite"/>
        </authorList>
    </citation>
    <scope>IDENTIFICATION</scope>
</reference>
<proteinExistence type="inferred from homology"/>
<comment type="catalytic activity">
    <reaction evidence="6">
        <text>1D-myo-inositol 1,4,5-trisphosphate + 2 ATP = 1D-myo-inositol 1,3,4,5,6-pentakisphosphate + 2 ADP + 2 H(+)</text>
        <dbReference type="Rhea" id="RHEA:32359"/>
        <dbReference type="ChEBI" id="CHEBI:15378"/>
        <dbReference type="ChEBI" id="CHEBI:30616"/>
        <dbReference type="ChEBI" id="CHEBI:57733"/>
        <dbReference type="ChEBI" id="CHEBI:203600"/>
        <dbReference type="ChEBI" id="CHEBI:456216"/>
        <dbReference type="EC" id="2.7.1.151"/>
    </reaction>
</comment>
<dbReference type="GO" id="GO:0005737">
    <property type="term" value="C:cytoplasm"/>
    <property type="evidence" value="ECO:0007669"/>
    <property type="project" value="TreeGrafter"/>
</dbReference>
<keyword evidence="4 8" id="KW-0418">Kinase</keyword>
<dbReference type="PANTHER" id="PTHR12400">
    <property type="entry name" value="INOSITOL POLYPHOSPHATE KINASE"/>
    <property type="match status" value="1"/>
</dbReference>
<evidence type="ECO:0000256" key="7">
    <source>
        <dbReference type="ARBA" id="ARBA00036525"/>
    </source>
</evidence>
<dbReference type="GO" id="GO:0005524">
    <property type="term" value="F:ATP binding"/>
    <property type="evidence" value="ECO:0007669"/>
    <property type="project" value="UniProtKB-KW"/>
</dbReference>
<evidence type="ECO:0000256" key="2">
    <source>
        <dbReference type="ARBA" id="ARBA00022679"/>
    </source>
</evidence>